<evidence type="ECO:0000313" key="3">
    <source>
        <dbReference type="EMBL" id="AGZ43282.1"/>
    </source>
</evidence>
<keyword evidence="4" id="KW-1185">Reference proteome</keyword>
<dbReference type="InterPro" id="IPR007969">
    <property type="entry name" value="DUF732"/>
</dbReference>
<feature type="domain" description="DUF732" evidence="2">
    <location>
        <begin position="86"/>
        <end position="147"/>
    </location>
</feature>
<dbReference type="STRING" id="1246995.AFR_25080"/>
<dbReference type="KEGG" id="afs:AFR_25080"/>
<gene>
    <name evidence="3" type="ORF">AFR_25080</name>
</gene>
<evidence type="ECO:0000256" key="1">
    <source>
        <dbReference type="SAM" id="MobiDB-lite"/>
    </source>
</evidence>
<dbReference type="RefSeq" id="WP_023363872.1">
    <property type="nucleotide sequence ID" value="NC_022657.1"/>
</dbReference>
<sequence>MAKRWLIATALLLVLSGCGEDEKAEPATVPVPATTTTEPVAAGRTATAQAAPATSTAPAAPRTTAARKASEKSGGVSGFVAVVQDELPEVAVDHRDEELAGLAQQACSALVAGKDAGAVVAGTERFGTGEADAHRLIKLAITTVCPDQDRRLGEF</sequence>
<name>U5W2P4_9ACTN</name>
<dbReference type="PROSITE" id="PS51257">
    <property type="entry name" value="PROKAR_LIPOPROTEIN"/>
    <property type="match status" value="1"/>
</dbReference>
<feature type="compositionally biased region" description="Low complexity" evidence="1">
    <location>
        <begin position="26"/>
        <end position="67"/>
    </location>
</feature>
<dbReference type="Pfam" id="PF05305">
    <property type="entry name" value="DUF732"/>
    <property type="match status" value="1"/>
</dbReference>
<organism evidence="3 4">
    <name type="scientific">Actinoplanes friuliensis DSM 7358</name>
    <dbReference type="NCBI Taxonomy" id="1246995"/>
    <lineage>
        <taxon>Bacteria</taxon>
        <taxon>Bacillati</taxon>
        <taxon>Actinomycetota</taxon>
        <taxon>Actinomycetes</taxon>
        <taxon>Micromonosporales</taxon>
        <taxon>Micromonosporaceae</taxon>
        <taxon>Actinoplanes</taxon>
    </lineage>
</organism>
<dbReference type="PATRIC" id="fig|1246995.3.peg.5082"/>
<dbReference type="AlphaFoldDB" id="U5W2P4"/>
<proteinExistence type="predicted"/>
<dbReference type="EMBL" id="CP006272">
    <property type="protein sequence ID" value="AGZ43282.1"/>
    <property type="molecule type" value="Genomic_DNA"/>
</dbReference>
<reference evidence="3 4" key="1">
    <citation type="journal article" date="2014" name="J. Biotechnol.">
        <title>Complete genome sequence of the actinobacterium Actinoplanes friuliensis HAG 010964, producer of the lipopeptide antibiotic friulimycin.</title>
        <authorList>
            <person name="Ruckert C."/>
            <person name="Szczepanowski R."/>
            <person name="Albersmeier A."/>
            <person name="Goesmann A."/>
            <person name="Fischer N."/>
            <person name="Steinkamper A."/>
            <person name="Puhler A."/>
            <person name="Biener R."/>
            <person name="Schwartz D."/>
            <person name="Kalinowski J."/>
        </authorList>
    </citation>
    <scope>NUCLEOTIDE SEQUENCE [LARGE SCALE GENOMIC DNA]</scope>
    <source>
        <strain evidence="3 4">DSM 7358</strain>
    </source>
</reference>
<dbReference type="OrthoDB" id="3297947at2"/>
<protein>
    <recommendedName>
        <fullName evidence="2">DUF732 domain-containing protein</fullName>
    </recommendedName>
</protein>
<evidence type="ECO:0000313" key="4">
    <source>
        <dbReference type="Proteomes" id="UP000017746"/>
    </source>
</evidence>
<dbReference type="Proteomes" id="UP000017746">
    <property type="component" value="Chromosome"/>
</dbReference>
<feature type="region of interest" description="Disordered" evidence="1">
    <location>
        <begin position="23"/>
        <end position="74"/>
    </location>
</feature>
<evidence type="ECO:0000259" key="2">
    <source>
        <dbReference type="Pfam" id="PF05305"/>
    </source>
</evidence>
<accession>U5W2P4</accession>
<dbReference type="HOGENOM" id="CLU_1691710_0_0_11"/>